<dbReference type="GO" id="GO:0003723">
    <property type="term" value="F:RNA binding"/>
    <property type="evidence" value="ECO:0007669"/>
    <property type="project" value="UniProtKB-KW"/>
</dbReference>
<feature type="region of interest" description="Disordered" evidence="6">
    <location>
        <begin position="549"/>
        <end position="572"/>
    </location>
</feature>
<evidence type="ECO:0000256" key="5">
    <source>
        <dbReference type="ARBA" id="ARBA00022884"/>
    </source>
</evidence>
<accession>A0A2P7MUL0</accession>
<evidence type="ECO:0000313" key="8">
    <source>
        <dbReference type="EMBL" id="PSJ04866.1"/>
    </source>
</evidence>
<dbReference type="GO" id="GO:0046872">
    <property type="term" value="F:metal ion binding"/>
    <property type="evidence" value="ECO:0007669"/>
    <property type="project" value="UniProtKB-KW"/>
</dbReference>
<organism evidence="8 9">
    <name type="scientific">Cyanobium usitatum str. Tous</name>
    <dbReference type="NCBI Taxonomy" id="2116684"/>
    <lineage>
        <taxon>Bacteria</taxon>
        <taxon>Bacillati</taxon>
        <taxon>Cyanobacteriota</taxon>
        <taxon>Cyanophyceae</taxon>
        <taxon>Synechococcales</taxon>
        <taxon>Prochlorococcaceae</taxon>
        <taxon>Cyanobium</taxon>
    </lineage>
</organism>
<evidence type="ECO:0000256" key="6">
    <source>
        <dbReference type="SAM" id="MobiDB-lite"/>
    </source>
</evidence>
<reference evidence="8 9" key="1">
    <citation type="journal article" date="2018" name="Environ. Microbiol.">
        <title>Ecological and genomic features of two widespread freshwater picocyanobacteria.</title>
        <authorList>
            <person name="Cabello-Yeves P.J."/>
            <person name="Picazo A."/>
            <person name="Camacho A."/>
            <person name="Callieri C."/>
            <person name="Rosselli R."/>
            <person name="Roda-Garcia J.J."/>
            <person name="Coutinho F.H."/>
            <person name="Rodriguez-Valera F."/>
        </authorList>
    </citation>
    <scope>NUCLEOTIDE SEQUENCE [LARGE SCALE GENOMIC DNA]</scope>
    <source>
        <strain evidence="8 9">Tous</strain>
    </source>
</reference>
<dbReference type="SUPFAM" id="SSF50249">
    <property type="entry name" value="Nucleic acid-binding proteins"/>
    <property type="match status" value="1"/>
</dbReference>
<evidence type="ECO:0000256" key="3">
    <source>
        <dbReference type="ARBA" id="ARBA00022801"/>
    </source>
</evidence>
<dbReference type="GO" id="GO:0016787">
    <property type="term" value="F:hydrolase activity"/>
    <property type="evidence" value="ECO:0007669"/>
    <property type="project" value="UniProtKB-KW"/>
</dbReference>
<keyword evidence="3" id="KW-0378">Hydrolase</keyword>
<dbReference type="EMBL" id="PXXO01000009">
    <property type="protein sequence ID" value="PSJ04866.1"/>
    <property type="molecule type" value="Genomic_DNA"/>
</dbReference>
<feature type="region of interest" description="Disordered" evidence="6">
    <location>
        <begin position="620"/>
        <end position="683"/>
    </location>
</feature>
<dbReference type="InterPro" id="IPR004659">
    <property type="entry name" value="RNase_E/G"/>
</dbReference>
<dbReference type="GO" id="GO:0006364">
    <property type="term" value="P:rRNA processing"/>
    <property type="evidence" value="ECO:0007669"/>
    <property type="project" value="TreeGrafter"/>
</dbReference>
<dbReference type="PANTHER" id="PTHR30001:SF0">
    <property type="entry name" value="RIBONUCLEASE G"/>
    <property type="match status" value="1"/>
</dbReference>
<evidence type="ECO:0000259" key="7">
    <source>
        <dbReference type="PROSITE" id="PS50126"/>
    </source>
</evidence>
<dbReference type="GO" id="GO:0005737">
    <property type="term" value="C:cytoplasm"/>
    <property type="evidence" value="ECO:0007669"/>
    <property type="project" value="TreeGrafter"/>
</dbReference>
<feature type="domain" description="S1 motif" evidence="7">
    <location>
        <begin position="35"/>
        <end position="117"/>
    </location>
</feature>
<keyword evidence="2" id="KW-0479">Metal-binding</keyword>
<comment type="caution">
    <text evidence="8">The sequence shown here is derived from an EMBL/GenBank/DDBJ whole genome shotgun (WGS) entry which is preliminary data.</text>
</comment>
<evidence type="ECO:0000256" key="4">
    <source>
        <dbReference type="ARBA" id="ARBA00022842"/>
    </source>
</evidence>
<comment type="cofactor">
    <cofactor evidence="1">
        <name>Mg(2+)</name>
        <dbReference type="ChEBI" id="CHEBI:18420"/>
    </cofactor>
</comment>
<dbReference type="PANTHER" id="PTHR30001">
    <property type="entry name" value="RIBONUCLEASE"/>
    <property type="match status" value="1"/>
</dbReference>
<dbReference type="NCBIfam" id="TIGR00757">
    <property type="entry name" value="RNaseEG"/>
    <property type="match status" value="1"/>
</dbReference>
<dbReference type="OrthoDB" id="9804278at2"/>
<dbReference type="Pfam" id="PF10150">
    <property type="entry name" value="RNase_E_G"/>
    <property type="match status" value="1"/>
</dbReference>
<keyword evidence="4" id="KW-0460">Magnesium</keyword>
<dbReference type="InterPro" id="IPR003029">
    <property type="entry name" value="S1_domain"/>
</dbReference>
<evidence type="ECO:0000256" key="1">
    <source>
        <dbReference type="ARBA" id="ARBA00001946"/>
    </source>
</evidence>
<feature type="region of interest" description="Disordered" evidence="6">
    <location>
        <begin position="438"/>
        <end position="460"/>
    </location>
</feature>
<dbReference type="CDD" id="cd04453">
    <property type="entry name" value="S1_RNase_E"/>
    <property type="match status" value="1"/>
</dbReference>
<dbReference type="InterPro" id="IPR012340">
    <property type="entry name" value="NA-bd_OB-fold"/>
</dbReference>
<dbReference type="Gene3D" id="2.40.50.140">
    <property type="entry name" value="Nucleic acid-binding proteins"/>
    <property type="match status" value="1"/>
</dbReference>
<feature type="compositionally biased region" description="Basic residues" evidence="6">
    <location>
        <begin position="673"/>
        <end position="683"/>
    </location>
</feature>
<sequence length="683" mass="73200">MPQQIVIAEQLRIAAVLNDERVDELVVAQGRYQIGDVYLGTVENVLPGIDAAFVNIGESEKNGFIHVTDLGPLRLRKGAAGITELLEPRQKVLVQVMKEPTGTKGPRLTGNLALPGRFLVLQPHGQGVNISRRINGENERNRLRALGVLIKPPGAGLLIRTEAEAVSEELLIDDLEALLRQWEGIQTAAETASPPVLLNRDEDFVHRVLRDLYSPELVRVVVDTPEAVARANAFLGSDHTTVLVEAHTESAEILEHFKVNAAIRDALKPRVDLPSGGYVIIEPTEALTVIDVNSGSFTRSANSRETVLWTNCEAAVEIGRQLKLRNIGGVVIIDFIDMESRRDQLQLLEHFTQAVRDDAARPQIAQLTELGLVELTRKRQGQNIYELFGRACPSCGGLGHVAVLPGKDTLQPLATLTGLVRSAASARAEVLSPAIPEAATGRRRRGGRGGRNGSEFLDAPGTQAADGVEIVPIEAPVSGSGASMEPAPRRFDQELVAVPMDADQELVFGWMGLNPALLLEQPPSNDNVVVRVVRPGMEAEEVLEQARQQLAAAGSRRRRGRGGRGGTAAAADGQYGAADMPASGVVTLVMPAPVEITPLPELSEPETVVTVSVPTTASIAPPEVEIPARRGRTRSSAAKTPAAKTQTSQAGTAQVDTALAVAEPELDESGEPRRRRRRSSASS</sequence>
<gene>
    <name evidence="8" type="ORF">C7K55_09205</name>
</gene>
<dbReference type="RefSeq" id="WP_106632426.1">
    <property type="nucleotide sequence ID" value="NZ_PXXO01000009.1"/>
</dbReference>
<feature type="compositionally biased region" description="Polar residues" evidence="6">
    <location>
        <begin position="634"/>
        <end position="655"/>
    </location>
</feature>
<dbReference type="Proteomes" id="UP000243002">
    <property type="component" value="Unassembled WGS sequence"/>
</dbReference>
<protein>
    <submittedName>
        <fullName evidence="8">Ribonuclease E</fullName>
    </submittedName>
</protein>
<name>A0A2P7MUL0_9CYAN</name>
<dbReference type="PROSITE" id="PS50126">
    <property type="entry name" value="S1"/>
    <property type="match status" value="1"/>
</dbReference>
<dbReference type="AlphaFoldDB" id="A0A2P7MUL0"/>
<keyword evidence="9" id="KW-1185">Reference proteome</keyword>
<evidence type="ECO:0000313" key="9">
    <source>
        <dbReference type="Proteomes" id="UP000243002"/>
    </source>
</evidence>
<keyword evidence="5" id="KW-0694">RNA-binding</keyword>
<evidence type="ECO:0000256" key="2">
    <source>
        <dbReference type="ARBA" id="ARBA00022723"/>
    </source>
</evidence>
<dbReference type="SMART" id="SM00316">
    <property type="entry name" value="S1"/>
    <property type="match status" value="1"/>
</dbReference>
<proteinExistence type="predicted"/>
<dbReference type="GO" id="GO:0004540">
    <property type="term" value="F:RNA nuclease activity"/>
    <property type="evidence" value="ECO:0007669"/>
    <property type="project" value="InterPro"/>
</dbReference>
<dbReference type="InterPro" id="IPR019307">
    <property type="entry name" value="RNA-bd_AU-1/RNase_E/G"/>
</dbReference>